<reference evidence="2 3" key="2">
    <citation type="journal article" date="2011" name="Stand. Genomic Sci.">
        <title>Complete genome sequence of Oceanithermus profundus type strain (506).</title>
        <authorList>
            <person name="Pati A."/>
            <person name="Zhang X."/>
            <person name="Lapidus A."/>
            <person name="Nolan M."/>
            <person name="Lucas S."/>
            <person name="Del Rio T.G."/>
            <person name="Tice H."/>
            <person name="Cheng J.F."/>
            <person name="Tapia R."/>
            <person name="Han C."/>
            <person name="Goodwin L."/>
            <person name="Pitluck S."/>
            <person name="Liolios K."/>
            <person name="Pagani I."/>
            <person name="Ivanova N."/>
            <person name="Mavromatis K."/>
            <person name="Chen A."/>
            <person name="Palaniappan K."/>
            <person name="Hauser L."/>
            <person name="Jeffries C.D."/>
            <person name="Brambilla E.M."/>
            <person name="Rohl A."/>
            <person name="Mwirichia R."/>
            <person name="Rohde M."/>
            <person name="Tindall B.J."/>
            <person name="Sikorski J."/>
            <person name="Wirth R."/>
            <person name="Goker M."/>
            <person name="Woyke T."/>
            <person name="Detter J.C."/>
            <person name="Bristow J."/>
            <person name="Eisen J.A."/>
            <person name="Markowitz V."/>
            <person name="Hugenholtz P."/>
            <person name="Kyrpides N.C."/>
            <person name="Klenk H.P."/>
            <person name="Land M."/>
        </authorList>
    </citation>
    <scope>NUCLEOTIDE SEQUENCE [LARGE SCALE GENOMIC DNA]</scope>
    <source>
        <strain evidence="3">DSM 14977 / NBRC 100410 / VKM B-2274 / 506</strain>
    </source>
</reference>
<accession>E4U9Z8</accession>
<organism evidence="2 3">
    <name type="scientific">Oceanithermus profundus (strain DSM 14977 / NBRC 100410 / VKM B-2274 / 506)</name>
    <dbReference type="NCBI Taxonomy" id="670487"/>
    <lineage>
        <taxon>Bacteria</taxon>
        <taxon>Thermotogati</taxon>
        <taxon>Deinococcota</taxon>
        <taxon>Deinococci</taxon>
        <taxon>Thermales</taxon>
        <taxon>Thermaceae</taxon>
        <taxon>Oceanithermus</taxon>
    </lineage>
</organism>
<dbReference type="eggNOG" id="ENOG502ZBGH">
    <property type="taxonomic scope" value="Bacteria"/>
</dbReference>
<name>E4U9Z8_OCEP5</name>
<sequence length="333" mass="38364">MGWKGTLRAIAAAQRRMERESKRRQRELERERKQVERIQELEQAAYDVQVFENYIEVLTSVHKDCGEEWDWAEISATAPPEKPVRQDVFQEEALNRLEAYRPSVMDRVLQRAEGKRRKLVKAVEAGKSKDEDLYLKALKEYERNYADWEATHSLAVRILSGDREAYVEAISRINPFREISELGSSVEFHAVDSKVLEATIYVNGEEVVPTEAKALLRSGKLSVKKMPKTKFYELYQDYVCGAVLRVSRESFALLPIQMVIVTAVSEILNSKTGYLENRPILSVAIPRKTLERLNFAALDPSDAMDNFLHRMKFQKTKGFLPVERILPSEIEPL</sequence>
<dbReference type="AlphaFoldDB" id="E4U9Z8"/>
<proteinExistence type="predicted"/>
<dbReference type="Proteomes" id="UP000008722">
    <property type="component" value="Chromosome"/>
</dbReference>
<evidence type="ECO:0000313" key="2">
    <source>
        <dbReference type="EMBL" id="ADR37375.1"/>
    </source>
</evidence>
<keyword evidence="3" id="KW-1185">Reference proteome</keyword>
<dbReference type="KEGG" id="opr:Ocepr_1923"/>
<evidence type="ECO:0000313" key="3">
    <source>
        <dbReference type="Proteomes" id="UP000008722"/>
    </source>
</evidence>
<dbReference type="OrthoDB" id="983149at2"/>
<keyword evidence="1" id="KW-0175">Coiled coil</keyword>
<evidence type="ECO:0000256" key="1">
    <source>
        <dbReference type="SAM" id="Coils"/>
    </source>
</evidence>
<dbReference type="HOGENOM" id="CLU_065573_1_1_0"/>
<protein>
    <submittedName>
        <fullName evidence="2">Uncharacterized protein</fullName>
    </submittedName>
</protein>
<dbReference type="EMBL" id="CP002361">
    <property type="protein sequence ID" value="ADR37375.1"/>
    <property type="molecule type" value="Genomic_DNA"/>
</dbReference>
<feature type="coiled-coil region" evidence="1">
    <location>
        <begin position="10"/>
        <end position="44"/>
    </location>
</feature>
<gene>
    <name evidence="2" type="ordered locus">Ocepr_1923</name>
</gene>
<reference evidence="3" key="1">
    <citation type="submission" date="2010-11" db="EMBL/GenBank/DDBJ databases">
        <title>The complete sequence of chromosome of Oceanithermus profundus DSM 14977.</title>
        <authorList>
            <consortium name="US DOE Joint Genome Institute (JGI-PGF)"/>
            <person name="Lucas S."/>
            <person name="Copeland A."/>
            <person name="Lapidus A."/>
            <person name="Bruce D."/>
            <person name="Goodwin L."/>
            <person name="Pitluck S."/>
            <person name="Kyrpides N."/>
            <person name="Mavromatis K."/>
            <person name="Pagani I."/>
            <person name="Ivanova N."/>
            <person name="Zhang X."/>
            <person name="Brettin T."/>
            <person name="Detter J.C."/>
            <person name="Tapia R."/>
            <person name="Han C."/>
            <person name="Land M."/>
            <person name="Hauser L."/>
            <person name="Markowitz V."/>
            <person name="Cheng J.-F."/>
            <person name="Hugenholtz P."/>
            <person name="Woyke T."/>
            <person name="Wu D."/>
            <person name="Tindall B."/>
            <person name="Faehnrich R."/>
            <person name="Brambilla E."/>
            <person name="Klenk H.-P."/>
            <person name="Eisen J.A."/>
        </authorList>
    </citation>
    <scope>NUCLEOTIDE SEQUENCE [LARGE SCALE GENOMIC DNA]</scope>
    <source>
        <strain evidence="3">DSM 14977 / NBRC 100410 / VKM B-2274 / 506</strain>
    </source>
</reference>